<evidence type="ECO:0000259" key="3">
    <source>
        <dbReference type="Pfam" id="PF16033"/>
    </source>
</evidence>
<dbReference type="InterPro" id="IPR031993">
    <property type="entry name" value="DUF4789"/>
</dbReference>
<comment type="caution">
    <text evidence="4">The sequence shown here is derived from an EMBL/GenBank/DDBJ whole genome shotgun (WGS) entry which is preliminary data.</text>
</comment>
<keyword evidence="5" id="KW-1185">Reference proteome</keyword>
<feature type="chain" id="PRO_5035159180" description="DUF4789 domain-containing protein" evidence="2">
    <location>
        <begin position="24"/>
        <end position="429"/>
    </location>
</feature>
<feature type="domain" description="DUF4789" evidence="3">
    <location>
        <begin position="313"/>
        <end position="407"/>
    </location>
</feature>
<keyword evidence="2" id="KW-0732">Signal</keyword>
<dbReference type="Proteomes" id="UP000789390">
    <property type="component" value="Unassembled WGS sequence"/>
</dbReference>
<evidence type="ECO:0000313" key="5">
    <source>
        <dbReference type="Proteomes" id="UP000789390"/>
    </source>
</evidence>
<evidence type="ECO:0000256" key="2">
    <source>
        <dbReference type="SAM" id="SignalP"/>
    </source>
</evidence>
<feature type="compositionally biased region" description="Low complexity" evidence="1">
    <location>
        <begin position="188"/>
        <end position="199"/>
    </location>
</feature>
<reference evidence="4" key="1">
    <citation type="submission" date="2021-11" db="EMBL/GenBank/DDBJ databases">
        <authorList>
            <person name="Schell T."/>
        </authorList>
    </citation>
    <scope>NUCLEOTIDE SEQUENCE</scope>
    <source>
        <strain evidence="4">M5</strain>
    </source>
</reference>
<dbReference type="OrthoDB" id="6328618at2759"/>
<dbReference type="Pfam" id="PF16033">
    <property type="entry name" value="DUF4789"/>
    <property type="match status" value="1"/>
</dbReference>
<dbReference type="AlphaFoldDB" id="A0A8J2WJX5"/>
<feature type="region of interest" description="Disordered" evidence="1">
    <location>
        <begin position="53"/>
        <end position="143"/>
    </location>
</feature>
<protein>
    <recommendedName>
        <fullName evidence="3">DUF4789 domain-containing protein</fullName>
    </recommendedName>
</protein>
<gene>
    <name evidence="4" type="ORF">DGAL_LOCUS10650</name>
</gene>
<proteinExistence type="predicted"/>
<name>A0A8J2WJX5_9CRUS</name>
<organism evidence="4 5">
    <name type="scientific">Daphnia galeata</name>
    <dbReference type="NCBI Taxonomy" id="27404"/>
    <lineage>
        <taxon>Eukaryota</taxon>
        <taxon>Metazoa</taxon>
        <taxon>Ecdysozoa</taxon>
        <taxon>Arthropoda</taxon>
        <taxon>Crustacea</taxon>
        <taxon>Branchiopoda</taxon>
        <taxon>Diplostraca</taxon>
        <taxon>Cladocera</taxon>
        <taxon>Anomopoda</taxon>
        <taxon>Daphniidae</taxon>
        <taxon>Daphnia</taxon>
    </lineage>
</organism>
<dbReference type="EMBL" id="CAKKLH010000268">
    <property type="protein sequence ID" value="CAH0107358.1"/>
    <property type="molecule type" value="Genomic_DNA"/>
</dbReference>
<accession>A0A8J2WJX5</accession>
<feature type="signal peptide" evidence="2">
    <location>
        <begin position="1"/>
        <end position="23"/>
    </location>
</feature>
<feature type="compositionally biased region" description="Polar residues" evidence="1">
    <location>
        <begin position="113"/>
        <end position="134"/>
    </location>
</feature>
<sequence length="429" mass="47217">MAVGRRFLFTAIVVLIICSGDDAYPADDFFFNDQLSIAGRLRSVVDKKLKSSNEETILNDMPNDEGSGNSGDAEPSDGDIGSGIGEDLSTTTKSHKKDRGSGDGEPDDEDNGSGFSSGSADDLSTTTELQTNDKISTISSSSSWPVEEIVSQFTSGSSGNDFSTESHTVTREVSIIDLTEKTDEKQTTELSPTTLPTTRQPPLKLVSIEVCGKRYYCPKGSRGPCRPNEILMVENESNNSTESAPSYCSALSNYPWRGCLSQVSQETDAPTARCSLISTEKPCSGLPNNYHYDPVKKMCRPTSISNGDWLVYECGDDQLYMGLNRQTGLCRCINEFHLIYTVDNKCYHPFTRGPCDKGMWLEPSSRQSAKCHPSPCPENQIDGRHFYWKGHFHGPAGCYRTNTRGPCPENSTFVVTDYVLGHVRCRRNK</sequence>
<evidence type="ECO:0000256" key="1">
    <source>
        <dbReference type="SAM" id="MobiDB-lite"/>
    </source>
</evidence>
<dbReference type="PANTHER" id="PTHR21177">
    <property type="entry name" value="IP06524P-RELATED"/>
    <property type="match status" value="1"/>
</dbReference>
<dbReference type="PANTHER" id="PTHR21177:SF4">
    <property type="entry name" value="IP06524P"/>
    <property type="match status" value="1"/>
</dbReference>
<feature type="region of interest" description="Disordered" evidence="1">
    <location>
        <begin position="180"/>
        <end position="199"/>
    </location>
</feature>
<evidence type="ECO:0000313" key="4">
    <source>
        <dbReference type="EMBL" id="CAH0107358.1"/>
    </source>
</evidence>